<dbReference type="SUPFAM" id="SSF52402">
    <property type="entry name" value="Adenine nucleotide alpha hydrolases-like"/>
    <property type="match status" value="1"/>
</dbReference>
<sequence length="307" mass="34197">MINIEKMATKSRLVGIGMDYSATSKSALNWAINNLIEEGDQIVIIHVVSPKADPTNKQLFADTGSPLIPLEEFRGINVSKHYGLNPDPEVLDMLDTVSKTRRVKVVAKVYWGDPREKLCDAAEQLKLDSLVVGSRGLGTIKRVLLGSVSKYVVQNATCPVTVVKGAAPPRPNIGRLSPTDKTTRQRPTATDKMTATRRGRLRPPRSERHCSGSPLCGGDYTVAPSFFSRATASSLRRRPFCLRKATARSPRSVAPSFLSRALRRRPFWLAEGDGEVAQIAQCLGRGDGRRPQRRRRRRRRLYIYTYI</sequence>
<dbReference type="EMBL" id="JACGWJ010000004">
    <property type="protein sequence ID" value="KAL0423343.1"/>
    <property type="molecule type" value="Genomic_DNA"/>
</dbReference>
<evidence type="ECO:0000313" key="3">
    <source>
        <dbReference type="EMBL" id="KAL0423343.1"/>
    </source>
</evidence>
<dbReference type="Pfam" id="PF00582">
    <property type="entry name" value="Usp"/>
    <property type="match status" value="1"/>
</dbReference>
<dbReference type="Gene3D" id="3.40.50.620">
    <property type="entry name" value="HUPs"/>
    <property type="match status" value="1"/>
</dbReference>
<dbReference type="CDD" id="cd23659">
    <property type="entry name" value="USP_At3g01520-like"/>
    <property type="match status" value="1"/>
</dbReference>
<dbReference type="InterPro" id="IPR006015">
    <property type="entry name" value="Universal_stress_UspA"/>
</dbReference>
<accession>A0AAW2V2T1</accession>
<reference evidence="3" key="2">
    <citation type="journal article" date="2024" name="Plant">
        <title>Genomic evolution and insights into agronomic trait innovations of Sesamum species.</title>
        <authorList>
            <person name="Miao H."/>
            <person name="Wang L."/>
            <person name="Qu L."/>
            <person name="Liu H."/>
            <person name="Sun Y."/>
            <person name="Le M."/>
            <person name="Wang Q."/>
            <person name="Wei S."/>
            <person name="Zheng Y."/>
            <person name="Lin W."/>
            <person name="Duan Y."/>
            <person name="Cao H."/>
            <person name="Xiong S."/>
            <person name="Wang X."/>
            <person name="Wei L."/>
            <person name="Li C."/>
            <person name="Ma Q."/>
            <person name="Ju M."/>
            <person name="Zhao R."/>
            <person name="Li G."/>
            <person name="Mu C."/>
            <person name="Tian Q."/>
            <person name="Mei H."/>
            <person name="Zhang T."/>
            <person name="Gao T."/>
            <person name="Zhang H."/>
        </authorList>
    </citation>
    <scope>NUCLEOTIDE SEQUENCE</scope>
    <source>
        <strain evidence="3">G02</strain>
    </source>
</reference>
<evidence type="ECO:0000259" key="2">
    <source>
        <dbReference type="Pfam" id="PF00582"/>
    </source>
</evidence>
<evidence type="ECO:0000256" key="1">
    <source>
        <dbReference type="SAM" id="MobiDB-lite"/>
    </source>
</evidence>
<dbReference type="PANTHER" id="PTHR46100:SF1">
    <property type="entry name" value="OS02G0773200 PROTEIN"/>
    <property type="match status" value="1"/>
</dbReference>
<feature type="region of interest" description="Disordered" evidence="1">
    <location>
        <begin position="169"/>
        <end position="213"/>
    </location>
</feature>
<gene>
    <name evidence="3" type="ORF">Sradi_0869100</name>
</gene>
<dbReference type="InterPro" id="IPR006016">
    <property type="entry name" value="UspA"/>
</dbReference>
<name>A0AAW2V2T1_SESRA</name>
<reference evidence="3" key="1">
    <citation type="submission" date="2020-06" db="EMBL/GenBank/DDBJ databases">
        <authorList>
            <person name="Li T."/>
            <person name="Hu X."/>
            <person name="Zhang T."/>
            <person name="Song X."/>
            <person name="Zhang H."/>
            <person name="Dai N."/>
            <person name="Sheng W."/>
            <person name="Hou X."/>
            <person name="Wei L."/>
        </authorList>
    </citation>
    <scope>NUCLEOTIDE SEQUENCE</scope>
    <source>
        <strain evidence="3">G02</strain>
        <tissue evidence="3">Leaf</tissue>
    </source>
</reference>
<dbReference type="InterPro" id="IPR014729">
    <property type="entry name" value="Rossmann-like_a/b/a_fold"/>
</dbReference>
<protein>
    <recommendedName>
        <fullName evidence="2">UspA domain-containing protein</fullName>
    </recommendedName>
</protein>
<proteinExistence type="predicted"/>
<dbReference type="PANTHER" id="PTHR46100">
    <property type="entry name" value="IMP2'P"/>
    <property type="match status" value="1"/>
</dbReference>
<dbReference type="PRINTS" id="PR01438">
    <property type="entry name" value="UNVRSLSTRESS"/>
</dbReference>
<dbReference type="AlphaFoldDB" id="A0AAW2V2T1"/>
<organism evidence="3">
    <name type="scientific">Sesamum radiatum</name>
    <name type="common">Black benniseed</name>
    <dbReference type="NCBI Taxonomy" id="300843"/>
    <lineage>
        <taxon>Eukaryota</taxon>
        <taxon>Viridiplantae</taxon>
        <taxon>Streptophyta</taxon>
        <taxon>Embryophyta</taxon>
        <taxon>Tracheophyta</taxon>
        <taxon>Spermatophyta</taxon>
        <taxon>Magnoliopsida</taxon>
        <taxon>eudicotyledons</taxon>
        <taxon>Gunneridae</taxon>
        <taxon>Pentapetalae</taxon>
        <taxon>asterids</taxon>
        <taxon>lamiids</taxon>
        <taxon>Lamiales</taxon>
        <taxon>Pedaliaceae</taxon>
        <taxon>Sesamum</taxon>
    </lineage>
</organism>
<comment type="caution">
    <text evidence="3">The sequence shown here is derived from an EMBL/GenBank/DDBJ whole genome shotgun (WGS) entry which is preliminary data.</text>
</comment>
<dbReference type="FunFam" id="3.40.50.620:FF:000206">
    <property type="entry name" value="Universal stress protein family protein"/>
    <property type="match status" value="1"/>
</dbReference>
<feature type="domain" description="UspA" evidence="2">
    <location>
        <begin position="14"/>
        <end position="164"/>
    </location>
</feature>